<feature type="transmembrane region" description="Helical" evidence="1">
    <location>
        <begin position="470"/>
        <end position="487"/>
    </location>
</feature>
<keyword evidence="1" id="KW-0812">Transmembrane</keyword>
<feature type="transmembrane region" description="Helical" evidence="1">
    <location>
        <begin position="429"/>
        <end position="450"/>
    </location>
</feature>
<proteinExistence type="predicted"/>
<feature type="transmembrane region" description="Helical" evidence="1">
    <location>
        <begin position="213"/>
        <end position="231"/>
    </location>
</feature>
<feature type="transmembrane region" description="Helical" evidence="1">
    <location>
        <begin position="237"/>
        <end position="255"/>
    </location>
</feature>
<name>A0A174MX23_9FIRM</name>
<gene>
    <name evidence="2" type="primary">rodA2</name>
    <name evidence="2" type="ORF">ERS852407_05851</name>
</gene>
<evidence type="ECO:0000313" key="3">
    <source>
        <dbReference type="Proteomes" id="UP000095651"/>
    </source>
</evidence>
<feature type="transmembrane region" description="Helical" evidence="1">
    <location>
        <begin position="148"/>
        <end position="166"/>
    </location>
</feature>
<dbReference type="Proteomes" id="UP000095651">
    <property type="component" value="Unassembled WGS sequence"/>
</dbReference>
<dbReference type="EMBL" id="CYZE01000029">
    <property type="protein sequence ID" value="CUP40883.1"/>
    <property type="molecule type" value="Genomic_DNA"/>
</dbReference>
<keyword evidence="1" id="KW-0472">Membrane</keyword>
<dbReference type="InterPro" id="IPR047928">
    <property type="entry name" value="Perm_prefix_1"/>
</dbReference>
<feature type="transmembrane region" description="Helical" evidence="1">
    <location>
        <begin position="390"/>
        <end position="417"/>
    </location>
</feature>
<dbReference type="NCBIfam" id="NF038403">
    <property type="entry name" value="perm_prefix_1"/>
    <property type="match status" value="1"/>
</dbReference>
<protein>
    <submittedName>
        <fullName evidence="2">Rod shape-determining protein RodA</fullName>
    </submittedName>
</protein>
<evidence type="ECO:0000256" key="1">
    <source>
        <dbReference type="SAM" id="Phobius"/>
    </source>
</evidence>
<feature type="transmembrane region" description="Helical" evidence="1">
    <location>
        <begin position="119"/>
        <end position="141"/>
    </location>
</feature>
<feature type="transmembrane region" description="Helical" evidence="1">
    <location>
        <begin position="186"/>
        <end position="204"/>
    </location>
</feature>
<accession>A0A174MX23</accession>
<evidence type="ECO:0000313" key="2">
    <source>
        <dbReference type="EMBL" id="CUP40883.1"/>
    </source>
</evidence>
<organism evidence="2 3">
    <name type="scientific">Hungatella hathewayi</name>
    <dbReference type="NCBI Taxonomy" id="154046"/>
    <lineage>
        <taxon>Bacteria</taxon>
        <taxon>Bacillati</taxon>
        <taxon>Bacillota</taxon>
        <taxon>Clostridia</taxon>
        <taxon>Lachnospirales</taxon>
        <taxon>Lachnospiraceae</taxon>
        <taxon>Hungatella</taxon>
    </lineage>
</organism>
<dbReference type="AlphaFoldDB" id="A0A174MX23"/>
<keyword evidence="1" id="KW-1133">Transmembrane helix</keyword>
<feature type="transmembrane region" description="Helical" evidence="1">
    <location>
        <begin position="267"/>
        <end position="285"/>
    </location>
</feature>
<feature type="transmembrane region" description="Helical" evidence="1">
    <location>
        <begin position="90"/>
        <end position="113"/>
    </location>
</feature>
<dbReference type="RefSeq" id="WP_055660575.1">
    <property type="nucleotide sequence ID" value="NZ_CABIXC010000029.1"/>
</dbReference>
<sequence length="505" mass="56359">MDKPFQKNHNQHTDYEEAFLEDVADQIAYKPLRPAVVRELKDHIDDRTEEYLSEGMSPEDAVKKAVEAMGDGVAIGTGINAVRHVRSSRLLMVLTVILLLIGLAAETCTAVIPELTFRGLSIYLTGAVLLVVMALKGYPLLIRYQKRLLILAAAIFTAEAIFLSMIEFDWIADVIWDTAYIIPWHMIDYYALLLTGPVVVILLYRMRKQTPKAMAAAFLLTAGAALIHYFTYNSFTLAETVTFLFSMIGTVLYMICREMFTGNKRRLLIQAAAGGVVLLLFYGMLPGQSQYFQAFVNPEANAYDTLSDSYNGVLIQELLSKSPLAGRISLTPEELMEYGTGEWYFSYGDAREAAAEGKKPFSEHHRSIFRSDPSDVTLWNILPQHYANNYLLAVFILQFGWLAGFLFLAVMAAFYAVLFSCIRRIHGALAGAVSFHCGLCLLFQSVLYILGNFGFQYGSFTNLPMVSEGSISILVNMLLLGFIFSAYRYDRVIDAPACGQRSSAV</sequence>
<reference evidence="2 3" key="1">
    <citation type="submission" date="2015-09" db="EMBL/GenBank/DDBJ databases">
        <authorList>
            <consortium name="Pathogen Informatics"/>
        </authorList>
    </citation>
    <scope>NUCLEOTIDE SEQUENCE [LARGE SCALE GENOMIC DNA]</scope>
    <source>
        <strain evidence="2 3">2789STDY5608850</strain>
    </source>
</reference>